<sequence>DYGLWGVLPVGTYKTKKTLLAEVVADTIWTFDQKFGILNVQVPIRTVVVKLKNGGLFLYNPVAATPEFMGMLENLIKKHGPLKHIVVGSVALEHKVYAGVLAQKFPRAEIWLAPGQYSFPVNLPNPFLGFPSSRTKIVPQRTEDAPDEWNENFDFLTLGPFKSKDGAFSESVFRHKESKTLIVTDTVLEVTDEVPEILALDPSPLLYHARDTITQIIVDTPENRKIGWRRVALFGLYFTPSAIDIKDGDVAFKERRPDINSDFIGIYPWDWVRDERPSFDALKGGLLVAPILQTLILNRTPIQVLDFADTVSKWEIERIIPAHFINDLKYNGEDYRKAFSFLEDKGVPAGLPKPLEADLQFLRESEVGLIESG</sequence>
<dbReference type="InParanoid" id="A0A1E7EVE5"/>
<dbReference type="KEGG" id="fcy:FRACYDRAFT_158572"/>
<dbReference type="Proteomes" id="UP000095751">
    <property type="component" value="Unassembled WGS sequence"/>
</dbReference>
<evidence type="ECO:0000313" key="1">
    <source>
        <dbReference type="EMBL" id="OEU09503.1"/>
    </source>
</evidence>
<feature type="non-terminal residue" evidence="1">
    <location>
        <position position="1"/>
    </location>
</feature>
<reference evidence="1 2" key="1">
    <citation type="submission" date="2016-09" db="EMBL/GenBank/DDBJ databases">
        <title>Extensive genetic diversity and differential bi-allelic expression allows diatom success in the polar Southern Ocean.</title>
        <authorList>
            <consortium name="DOE Joint Genome Institute"/>
            <person name="Mock T."/>
            <person name="Otillar R.P."/>
            <person name="Strauss J."/>
            <person name="Dupont C."/>
            <person name="Frickenhaus S."/>
            <person name="Maumus F."/>
            <person name="Mcmullan M."/>
            <person name="Sanges R."/>
            <person name="Schmutz J."/>
            <person name="Toseland A."/>
            <person name="Valas R."/>
            <person name="Veluchamy A."/>
            <person name="Ward B.J."/>
            <person name="Allen A."/>
            <person name="Barry K."/>
            <person name="Falciatore A."/>
            <person name="Ferrante M."/>
            <person name="Fortunato A.E."/>
            <person name="Gloeckner G."/>
            <person name="Gruber A."/>
            <person name="Hipkin R."/>
            <person name="Janech M."/>
            <person name="Kroth P."/>
            <person name="Leese F."/>
            <person name="Lindquist E."/>
            <person name="Lyon B.R."/>
            <person name="Martin J."/>
            <person name="Mayer C."/>
            <person name="Parker M."/>
            <person name="Quesneville H."/>
            <person name="Raymond J."/>
            <person name="Uhlig C."/>
            <person name="Valentin K.U."/>
            <person name="Worden A.Z."/>
            <person name="Armbrust E.V."/>
            <person name="Bowler C."/>
            <person name="Green B."/>
            <person name="Moulton V."/>
            <person name="Van Oosterhout C."/>
            <person name="Grigoriev I."/>
        </authorList>
    </citation>
    <scope>NUCLEOTIDE SEQUENCE [LARGE SCALE GENOMIC DNA]</scope>
    <source>
        <strain evidence="1 2">CCMP1102</strain>
    </source>
</reference>
<protein>
    <submittedName>
        <fullName evidence="1">Uncharacterized protein</fullName>
    </submittedName>
</protein>
<dbReference type="InterPro" id="IPR025638">
    <property type="entry name" value="DUF4336"/>
</dbReference>
<dbReference type="PANTHER" id="PTHR33835:SF2">
    <property type="entry name" value="LYSINE-TRNA LIGASE"/>
    <property type="match status" value="1"/>
</dbReference>
<gene>
    <name evidence="1" type="ORF">FRACYDRAFT_158572</name>
</gene>
<proteinExistence type="predicted"/>
<accession>A0A1E7EVE5</accession>
<keyword evidence="2" id="KW-1185">Reference proteome</keyword>
<feature type="non-terminal residue" evidence="1">
    <location>
        <position position="373"/>
    </location>
</feature>
<name>A0A1E7EVE5_9STRA</name>
<dbReference type="EMBL" id="KV784375">
    <property type="protein sequence ID" value="OEU09503.1"/>
    <property type="molecule type" value="Genomic_DNA"/>
</dbReference>
<organism evidence="1 2">
    <name type="scientific">Fragilariopsis cylindrus CCMP1102</name>
    <dbReference type="NCBI Taxonomy" id="635003"/>
    <lineage>
        <taxon>Eukaryota</taxon>
        <taxon>Sar</taxon>
        <taxon>Stramenopiles</taxon>
        <taxon>Ochrophyta</taxon>
        <taxon>Bacillariophyta</taxon>
        <taxon>Bacillariophyceae</taxon>
        <taxon>Bacillariophycidae</taxon>
        <taxon>Bacillariales</taxon>
        <taxon>Bacillariaceae</taxon>
        <taxon>Fragilariopsis</taxon>
    </lineage>
</organism>
<dbReference type="Pfam" id="PF14234">
    <property type="entry name" value="DUF4336"/>
    <property type="match status" value="1"/>
</dbReference>
<dbReference type="PANTHER" id="PTHR33835">
    <property type="entry name" value="YALI0C07656P"/>
    <property type="match status" value="1"/>
</dbReference>
<evidence type="ECO:0000313" key="2">
    <source>
        <dbReference type="Proteomes" id="UP000095751"/>
    </source>
</evidence>
<dbReference type="AlphaFoldDB" id="A0A1E7EVE5"/>
<dbReference type="OrthoDB" id="421671at2759"/>